<reference evidence="3" key="1">
    <citation type="submission" date="2016-11" db="EMBL/GenBank/DDBJ databases">
        <authorList>
            <person name="Varghese N."/>
            <person name="Submissions S."/>
        </authorList>
    </citation>
    <scope>NUCLEOTIDE SEQUENCE [LARGE SCALE GENOMIC DNA]</scope>
    <source>
        <strain evidence="3">UWOS</strain>
    </source>
</reference>
<dbReference type="Proteomes" id="UP000184275">
    <property type="component" value="Unassembled WGS sequence"/>
</dbReference>
<organism evidence="2 3">
    <name type="scientific">Fibrobacter intestinalis</name>
    <dbReference type="NCBI Taxonomy" id="28122"/>
    <lineage>
        <taxon>Bacteria</taxon>
        <taxon>Pseudomonadati</taxon>
        <taxon>Fibrobacterota</taxon>
        <taxon>Fibrobacteria</taxon>
        <taxon>Fibrobacterales</taxon>
        <taxon>Fibrobacteraceae</taxon>
        <taxon>Fibrobacter</taxon>
    </lineage>
</organism>
<feature type="chain" id="PRO_5012161153" evidence="1">
    <location>
        <begin position="23"/>
        <end position="299"/>
    </location>
</feature>
<keyword evidence="3" id="KW-1185">Reference proteome</keyword>
<dbReference type="EMBL" id="FRAW01000076">
    <property type="protein sequence ID" value="SHL34734.1"/>
    <property type="molecule type" value="Genomic_DNA"/>
</dbReference>
<evidence type="ECO:0000313" key="3">
    <source>
        <dbReference type="Proteomes" id="UP000184275"/>
    </source>
</evidence>
<dbReference type="RefSeq" id="WP_073306477.1">
    <property type="nucleotide sequence ID" value="NZ_FRAW01000076.1"/>
</dbReference>
<dbReference type="AlphaFoldDB" id="A0A1M6ZWD8"/>
<keyword evidence="1" id="KW-0732">Signal</keyword>
<sequence>MKKNKKRLILGASILLNVSASASLWGCSELETQDGPIEWNISRTTGKVIGFIDDSLVIVSDWRGWSQELATFITNNGGYRTGIGHQGLRVYNYRVQENGPRWIDSLDNDDTESFTYLVGQLSDSVIWGGNGNDSFSFWKLSQRPTVVNTAVSKDGCNVTFKQEKMREWLNGDIILKGPLGASGDTCQYAVLDTISKTITYKRLSGDLKWIEICDDVRAWGEDVYCFMPGEQAFEAVFLRNGKDSIDVPVKFTIGDFWGNVLRPNANLCNLTDGVVACSGVEWRGGLSFYQNDEVVVELE</sequence>
<accession>A0A1M6ZWD8</accession>
<protein>
    <submittedName>
        <fullName evidence="2">Uncharacterized protein</fullName>
    </submittedName>
</protein>
<feature type="signal peptide" evidence="1">
    <location>
        <begin position="1"/>
        <end position="22"/>
    </location>
</feature>
<proteinExistence type="predicted"/>
<evidence type="ECO:0000256" key="1">
    <source>
        <dbReference type="SAM" id="SignalP"/>
    </source>
</evidence>
<name>A0A1M6ZWD8_9BACT</name>
<evidence type="ECO:0000313" key="2">
    <source>
        <dbReference type="EMBL" id="SHL34734.1"/>
    </source>
</evidence>
<gene>
    <name evidence="2" type="ORF">SAMN05720469_1762</name>
</gene>